<keyword evidence="8 17" id="KW-0812">Transmembrane</keyword>
<evidence type="ECO:0000256" key="16">
    <source>
        <dbReference type="ARBA" id="ARBA00049551"/>
    </source>
</evidence>
<evidence type="ECO:0000259" key="19">
    <source>
        <dbReference type="Pfam" id="PF01059"/>
    </source>
</evidence>
<feature type="domain" description="NADH:ubiquinone oxidoreductase chain 4 N-terminal" evidence="19">
    <location>
        <begin position="1"/>
        <end position="99"/>
    </location>
</feature>
<feature type="transmembrane region" description="Helical" evidence="17">
    <location>
        <begin position="419"/>
        <end position="437"/>
    </location>
</feature>
<evidence type="ECO:0000256" key="5">
    <source>
        <dbReference type="ARBA" id="ARBA00021006"/>
    </source>
</evidence>
<keyword evidence="10 17" id="KW-0249">Electron transport</keyword>
<evidence type="ECO:0000256" key="17">
    <source>
        <dbReference type="RuleBase" id="RU003297"/>
    </source>
</evidence>
<dbReference type="Pfam" id="PF01059">
    <property type="entry name" value="Oxidored_q5_N"/>
    <property type="match status" value="1"/>
</dbReference>
<feature type="transmembrane region" description="Helical" evidence="17">
    <location>
        <begin position="57"/>
        <end position="76"/>
    </location>
</feature>
<evidence type="ECO:0000256" key="10">
    <source>
        <dbReference type="ARBA" id="ARBA00022982"/>
    </source>
</evidence>
<evidence type="ECO:0000256" key="3">
    <source>
        <dbReference type="ARBA" id="ARBA00009025"/>
    </source>
</evidence>
<accession>A0A6B9XRE5</accession>
<dbReference type="InterPro" id="IPR003918">
    <property type="entry name" value="NADH_UbQ_OxRdtase"/>
</dbReference>
<dbReference type="EC" id="7.1.1.2" evidence="4 17"/>
<name>A0A6B9XRE5_9HYME</name>
<dbReference type="InterPro" id="IPR000260">
    <property type="entry name" value="NADH4_N"/>
</dbReference>
<keyword evidence="13 17" id="KW-0830">Ubiquinone</keyword>
<feature type="transmembrane region" description="Helical" evidence="17">
    <location>
        <begin position="20"/>
        <end position="41"/>
    </location>
</feature>
<dbReference type="AlphaFoldDB" id="A0A6B9XRE5"/>
<dbReference type="InterPro" id="IPR001750">
    <property type="entry name" value="ND/Mrp_TM"/>
</dbReference>
<dbReference type="GO" id="GO:0008137">
    <property type="term" value="F:NADH dehydrogenase (ubiquinone) activity"/>
    <property type="evidence" value="ECO:0007669"/>
    <property type="project" value="UniProtKB-UniRule"/>
</dbReference>
<feature type="transmembrane region" description="Helical" evidence="17">
    <location>
        <begin position="141"/>
        <end position="162"/>
    </location>
</feature>
<dbReference type="Pfam" id="PF00361">
    <property type="entry name" value="Proton_antipo_M"/>
    <property type="match status" value="1"/>
</dbReference>
<evidence type="ECO:0000256" key="9">
    <source>
        <dbReference type="ARBA" id="ARBA00022967"/>
    </source>
</evidence>
<reference evidence="20" key="1">
    <citation type="journal article" date="2019" name="Mitochondrial DNA Part B Resour">
        <title>The mitochondrial genome of Aenasius arizonensis (Hymenoptera: Encyrtidae) with novel gene order.</title>
        <authorList>
            <person name="Ma Y."/>
            <person name="Zheng B.-Y."/>
            <person name="Zhu J.-C."/>
            <person name="Tang P."/>
            <person name="Chen X.-X."/>
        </authorList>
    </citation>
    <scope>NUCLEOTIDE SEQUENCE</scope>
</reference>
<comment type="function">
    <text evidence="1">Core subunit of the mitochondrial membrane respiratory chain NADH dehydrogenase (Complex I) that is believed to belong to the minimal assembly required for catalysis. Complex I functions in the transfer of electrons from NADH to the respiratory chain. The immediate electron acceptor for the enzyme is believed to be ubiquinone.</text>
</comment>
<keyword evidence="12 17" id="KW-0520">NAD</keyword>
<evidence type="ECO:0000256" key="12">
    <source>
        <dbReference type="ARBA" id="ARBA00023027"/>
    </source>
</evidence>
<geneLocation type="mitochondrion" evidence="20"/>
<evidence type="ECO:0000259" key="18">
    <source>
        <dbReference type="Pfam" id="PF00361"/>
    </source>
</evidence>
<evidence type="ECO:0000256" key="11">
    <source>
        <dbReference type="ARBA" id="ARBA00022989"/>
    </source>
</evidence>
<feature type="transmembrane region" description="Helical" evidence="17">
    <location>
        <begin position="107"/>
        <end position="129"/>
    </location>
</feature>
<evidence type="ECO:0000256" key="2">
    <source>
        <dbReference type="ARBA" id="ARBA00004225"/>
    </source>
</evidence>
<evidence type="ECO:0000256" key="15">
    <source>
        <dbReference type="ARBA" id="ARBA00023136"/>
    </source>
</evidence>
<keyword evidence="6 17" id="KW-0813">Transport</keyword>
<dbReference type="GO" id="GO:0042773">
    <property type="term" value="P:ATP synthesis coupled electron transport"/>
    <property type="evidence" value="ECO:0007669"/>
    <property type="project" value="InterPro"/>
</dbReference>
<dbReference type="GO" id="GO:0031966">
    <property type="term" value="C:mitochondrial membrane"/>
    <property type="evidence" value="ECO:0007669"/>
    <property type="project" value="UniProtKB-SubCell"/>
</dbReference>
<evidence type="ECO:0000256" key="1">
    <source>
        <dbReference type="ARBA" id="ARBA00003257"/>
    </source>
</evidence>
<keyword evidence="14 17" id="KW-0496">Mitochondrion</keyword>
<dbReference type="PANTHER" id="PTHR43507">
    <property type="entry name" value="NADH-UBIQUINONE OXIDOREDUCTASE CHAIN 4"/>
    <property type="match status" value="1"/>
</dbReference>
<dbReference type="PANTHER" id="PTHR43507:SF20">
    <property type="entry name" value="NADH-UBIQUINONE OXIDOREDUCTASE CHAIN 4"/>
    <property type="match status" value="1"/>
</dbReference>
<evidence type="ECO:0000256" key="4">
    <source>
        <dbReference type="ARBA" id="ARBA00012944"/>
    </source>
</evidence>
<evidence type="ECO:0000256" key="13">
    <source>
        <dbReference type="ARBA" id="ARBA00023075"/>
    </source>
</evidence>
<keyword evidence="7 17" id="KW-0679">Respiratory chain</keyword>
<evidence type="ECO:0000313" key="20">
    <source>
        <dbReference type="EMBL" id="QHR84897.1"/>
    </source>
</evidence>
<organism evidence="20">
    <name type="scientific">Aenasius arizonensis</name>
    <dbReference type="NCBI Taxonomy" id="2058190"/>
    <lineage>
        <taxon>Eukaryota</taxon>
        <taxon>Metazoa</taxon>
        <taxon>Ecdysozoa</taxon>
        <taxon>Arthropoda</taxon>
        <taxon>Hexapoda</taxon>
        <taxon>Insecta</taxon>
        <taxon>Pterygota</taxon>
        <taxon>Neoptera</taxon>
        <taxon>Endopterygota</taxon>
        <taxon>Hymenoptera</taxon>
        <taxon>Apocrita</taxon>
        <taxon>Proctotrupomorpha</taxon>
        <taxon>Chalcidoidea</taxon>
        <taxon>Encyrtidae</taxon>
        <taxon>Tetracneminae</taxon>
        <taxon>Aenasius</taxon>
    </lineage>
</organism>
<feature type="transmembrane region" description="Helical" evidence="17">
    <location>
        <begin position="381"/>
        <end position="399"/>
    </location>
</feature>
<feature type="transmembrane region" description="Helical" evidence="17">
    <location>
        <begin position="238"/>
        <end position="261"/>
    </location>
</feature>
<protein>
    <recommendedName>
        <fullName evidence="5 17">NADH-ubiquinone oxidoreductase chain 4</fullName>
        <ecNumber evidence="4 17">7.1.1.2</ecNumber>
    </recommendedName>
</protein>
<feature type="transmembrane region" description="Helical" evidence="17">
    <location>
        <begin position="212"/>
        <end position="232"/>
    </location>
</feature>
<dbReference type="PRINTS" id="PR01437">
    <property type="entry name" value="NUOXDRDTASE4"/>
</dbReference>
<gene>
    <name evidence="20" type="primary">nad4</name>
</gene>
<evidence type="ECO:0000256" key="6">
    <source>
        <dbReference type="ARBA" id="ARBA00022448"/>
    </source>
</evidence>
<comment type="function">
    <text evidence="17">Core subunit of the mitochondrial membrane respiratory chain NADH dehydrogenase (Complex I) which catalyzes electron transfer from NADH through the respiratory chain, using ubiquinone as an electron acceptor. Essential for the catalytic activity and assembly of complex I.</text>
</comment>
<feature type="transmembrane region" description="Helical" evidence="17">
    <location>
        <begin position="331"/>
        <end position="350"/>
    </location>
</feature>
<feature type="transmembrane region" description="Helical" evidence="17">
    <location>
        <begin position="83"/>
        <end position="101"/>
    </location>
</feature>
<dbReference type="GO" id="GO:0015990">
    <property type="term" value="P:electron transport coupled proton transport"/>
    <property type="evidence" value="ECO:0007669"/>
    <property type="project" value="TreeGrafter"/>
</dbReference>
<feature type="domain" description="NADH:quinone oxidoreductase/Mrp antiporter transmembrane" evidence="18">
    <location>
        <begin position="103"/>
        <end position="387"/>
    </location>
</feature>
<comment type="similarity">
    <text evidence="3 17">Belongs to the complex I subunit 4 family.</text>
</comment>
<dbReference type="EMBL" id="MK630013">
    <property type="protein sequence ID" value="QHR84897.1"/>
    <property type="molecule type" value="Genomic_DNA"/>
</dbReference>
<comment type="catalytic activity">
    <reaction evidence="16 17">
        <text>a ubiquinone + NADH + 5 H(+)(in) = a ubiquinol + NAD(+) + 4 H(+)(out)</text>
        <dbReference type="Rhea" id="RHEA:29091"/>
        <dbReference type="Rhea" id="RHEA-COMP:9565"/>
        <dbReference type="Rhea" id="RHEA-COMP:9566"/>
        <dbReference type="ChEBI" id="CHEBI:15378"/>
        <dbReference type="ChEBI" id="CHEBI:16389"/>
        <dbReference type="ChEBI" id="CHEBI:17976"/>
        <dbReference type="ChEBI" id="CHEBI:57540"/>
        <dbReference type="ChEBI" id="CHEBI:57945"/>
        <dbReference type="EC" id="7.1.1.2"/>
    </reaction>
</comment>
<sequence>MKLLFYLFMLNFCVMFMKNYLFIFLGNLMFMILFIMLFFVNNNGYWMLIYSNLGLDKFSYCLILLSLWIISMMYFVSKIDSNIKLYSLVILALMIILFLSFASMNLLMFYLFFEISLIPVFMLIMGWGYQYERINASMYMLIYTLFFSLPMMVLIYMFYLMFNSLSFFMLLKMMMNLDYWVYMIYFFMYMVFMVKLPLFLVHIWLPKAHVEAPVAGSMILAGVMLKLGGYGLMRMMMLMLMSITLNMLFMELGMVGMLLLSLLCLRQYDLKKLVAYSSVVHMMMMMMGLFSMTFWGYLGGYFMMVGHGLCSSGLFILVNYMYMRSKSRNILVNKGLVYFMPSMMMFWFLFVMNNMAAPISLNLLSEIMIIAILLNWSQNILFLLILLMFFGACYNLYMYSYSYHGMYSNMLLKIFNNNILEFYVMLFHFIPLNLLILKINYII</sequence>
<feature type="transmembrane region" description="Helical" evidence="17">
    <location>
        <begin position="273"/>
        <end position="295"/>
    </location>
</feature>
<comment type="subcellular location">
    <subcellularLocation>
        <location evidence="2 17">Mitochondrion membrane</location>
        <topology evidence="2 17">Multi-pass membrane protein</topology>
    </subcellularLocation>
</comment>
<keyword evidence="15 17" id="KW-0472">Membrane</keyword>
<dbReference type="GO" id="GO:0003954">
    <property type="term" value="F:NADH dehydrogenase activity"/>
    <property type="evidence" value="ECO:0007669"/>
    <property type="project" value="TreeGrafter"/>
</dbReference>
<proteinExistence type="inferred from homology"/>
<evidence type="ECO:0000256" key="8">
    <source>
        <dbReference type="ARBA" id="ARBA00022692"/>
    </source>
</evidence>
<feature type="transmembrane region" description="Helical" evidence="17">
    <location>
        <begin position="182"/>
        <end position="205"/>
    </location>
</feature>
<keyword evidence="11 17" id="KW-1133">Transmembrane helix</keyword>
<feature type="transmembrane region" description="Helical" evidence="17">
    <location>
        <begin position="356"/>
        <end position="374"/>
    </location>
</feature>
<evidence type="ECO:0000256" key="14">
    <source>
        <dbReference type="ARBA" id="ARBA00023128"/>
    </source>
</evidence>
<dbReference type="GO" id="GO:0048039">
    <property type="term" value="F:ubiquinone binding"/>
    <property type="evidence" value="ECO:0007669"/>
    <property type="project" value="TreeGrafter"/>
</dbReference>
<feature type="transmembrane region" description="Helical" evidence="17">
    <location>
        <begin position="301"/>
        <end position="322"/>
    </location>
</feature>
<evidence type="ECO:0000256" key="7">
    <source>
        <dbReference type="ARBA" id="ARBA00022660"/>
    </source>
</evidence>
<keyword evidence="9" id="KW-1278">Translocase</keyword>